<dbReference type="EMBL" id="FOZS01000004">
    <property type="protein sequence ID" value="SFS97468.1"/>
    <property type="molecule type" value="Genomic_DNA"/>
</dbReference>
<dbReference type="GO" id="GO:0000976">
    <property type="term" value="F:transcription cis-regulatory region binding"/>
    <property type="evidence" value="ECO:0007669"/>
    <property type="project" value="TreeGrafter"/>
</dbReference>
<feature type="DNA-binding region" description="H-T-H motif" evidence="5">
    <location>
        <begin position="26"/>
        <end position="45"/>
    </location>
</feature>
<evidence type="ECO:0000256" key="3">
    <source>
        <dbReference type="ARBA" id="ARBA00023125"/>
    </source>
</evidence>
<evidence type="ECO:0000313" key="8">
    <source>
        <dbReference type="Proteomes" id="UP000199199"/>
    </source>
</evidence>
<dbReference type="PRINTS" id="PR00455">
    <property type="entry name" value="HTHTETR"/>
</dbReference>
<dbReference type="SUPFAM" id="SSF48498">
    <property type="entry name" value="Tetracyclin repressor-like, C-terminal domain"/>
    <property type="match status" value="1"/>
</dbReference>
<keyword evidence="1" id="KW-0678">Repressor</keyword>
<dbReference type="InterPro" id="IPR039538">
    <property type="entry name" value="BetI_C"/>
</dbReference>
<evidence type="ECO:0000256" key="2">
    <source>
        <dbReference type="ARBA" id="ARBA00023015"/>
    </source>
</evidence>
<dbReference type="InterPro" id="IPR050109">
    <property type="entry name" value="HTH-type_TetR-like_transc_reg"/>
</dbReference>
<keyword evidence="3 5" id="KW-0238">DNA-binding</keyword>
<dbReference type="InterPro" id="IPR009057">
    <property type="entry name" value="Homeodomain-like_sf"/>
</dbReference>
<dbReference type="AlphaFoldDB" id="A0A1I6U7Y7"/>
<dbReference type="GO" id="GO:0003700">
    <property type="term" value="F:DNA-binding transcription factor activity"/>
    <property type="evidence" value="ECO:0007669"/>
    <property type="project" value="TreeGrafter"/>
</dbReference>
<evidence type="ECO:0000256" key="5">
    <source>
        <dbReference type="PROSITE-ProRule" id="PRU00335"/>
    </source>
</evidence>
<protein>
    <submittedName>
        <fullName evidence="7">DNA-binding transcriptional regulator, AcrR family</fullName>
    </submittedName>
</protein>
<evidence type="ECO:0000313" key="7">
    <source>
        <dbReference type="EMBL" id="SFS97468.1"/>
    </source>
</evidence>
<dbReference type="Pfam" id="PF00440">
    <property type="entry name" value="TetR_N"/>
    <property type="match status" value="1"/>
</dbReference>
<dbReference type="OrthoDB" id="135877at2157"/>
<dbReference type="PROSITE" id="PS50977">
    <property type="entry name" value="HTH_TETR_2"/>
    <property type="match status" value="1"/>
</dbReference>
<dbReference type="Proteomes" id="UP000199199">
    <property type="component" value="Unassembled WGS sequence"/>
</dbReference>
<dbReference type="InterPro" id="IPR036271">
    <property type="entry name" value="Tet_transcr_reg_TetR-rel_C_sf"/>
</dbReference>
<reference evidence="8" key="1">
    <citation type="submission" date="2016-10" db="EMBL/GenBank/DDBJ databases">
        <authorList>
            <person name="Varghese N."/>
            <person name="Submissions S."/>
        </authorList>
    </citation>
    <scope>NUCLEOTIDE SEQUENCE [LARGE SCALE GENOMIC DNA]</scope>
    <source>
        <strain evidence="8">DSM 22427</strain>
    </source>
</reference>
<evidence type="ECO:0000259" key="6">
    <source>
        <dbReference type="PROSITE" id="PS50977"/>
    </source>
</evidence>
<dbReference type="RefSeq" id="WP_092906682.1">
    <property type="nucleotide sequence ID" value="NZ_FOZS01000004.1"/>
</dbReference>
<name>A0A1I6U7Y7_9EURY</name>
<dbReference type="SUPFAM" id="SSF46689">
    <property type="entry name" value="Homeodomain-like"/>
    <property type="match status" value="1"/>
</dbReference>
<dbReference type="PANTHER" id="PTHR30055">
    <property type="entry name" value="HTH-TYPE TRANSCRIPTIONAL REGULATOR RUTR"/>
    <property type="match status" value="1"/>
</dbReference>
<organism evidence="7 8">
    <name type="scientific">Halostagnicola kamekurae</name>
    <dbReference type="NCBI Taxonomy" id="619731"/>
    <lineage>
        <taxon>Archaea</taxon>
        <taxon>Methanobacteriati</taxon>
        <taxon>Methanobacteriota</taxon>
        <taxon>Stenosarchaea group</taxon>
        <taxon>Halobacteria</taxon>
        <taxon>Halobacteriales</taxon>
        <taxon>Natrialbaceae</taxon>
        <taxon>Halostagnicola</taxon>
    </lineage>
</organism>
<dbReference type="PANTHER" id="PTHR30055:SF234">
    <property type="entry name" value="HTH-TYPE TRANSCRIPTIONAL REGULATOR BETI"/>
    <property type="match status" value="1"/>
</dbReference>
<keyword evidence="8" id="KW-1185">Reference proteome</keyword>
<proteinExistence type="predicted"/>
<dbReference type="Gene3D" id="1.10.357.10">
    <property type="entry name" value="Tetracycline Repressor, domain 2"/>
    <property type="match status" value="1"/>
</dbReference>
<feature type="domain" description="HTH tetR-type" evidence="6">
    <location>
        <begin position="3"/>
        <end position="63"/>
    </location>
</feature>
<sequence>MADEPATEILKATYQVLCERGYTDLTLQDIAAEADTSKSSIHYHYDSKDQLFVAFLDELYDRFTSRVRSLDSDTPRERLDALLQSLLVTDADPSLREFRTAMLEIKAQAPYKPALQERLTEFDEYLFERLRAILEAGRSTGDFDDTVEPARDAEFLTTTITGAHTRHVAIDHASDRIYTTMRTYIQRHLLTDEHTEAAQ</sequence>
<gene>
    <name evidence="7" type="ORF">SAMN04488556_3619</name>
</gene>
<dbReference type="Pfam" id="PF13977">
    <property type="entry name" value="TetR_C_6"/>
    <property type="match status" value="1"/>
</dbReference>
<keyword evidence="2" id="KW-0805">Transcription regulation</keyword>
<keyword evidence="4" id="KW-0804">Transcription</keyword>
<evidence type="ECO:0000256" key="4">
    <source>
        <dbReference type="ARBA" id="ARBA00023163"/>
    </source>
</evidence>
<dbReference type="InterPro" id="IPR001647">
    <property type="entry name" value="HTH_TetR"/>
</dbReference>
<accession>A0A1I6U7Y7</accession>
<evidence type="ECO:0000256" key="1">
    <source>
        <dbReference type="ARBA" id="ARBA00022491"/>
    </source>
</evidence>